<name>A0AAW0KUK0_QUESU</name>
<sequence length="29" mass="3269">MSVGDSGEVALEHQFFPSQAYDLLILYHT</sequence>
<dbReference type="AlphaFoldDB" id="A0AAW0KUK0"/>
<evidence type="ECO:0000313" key="2">
    <source>
        <dbReference type="Proteomes" id="UP000237347"/>
    </source>
</evidence>
<dbReference type="Proteomes" id="UP000237347">
    <property type="component" value="Unassembled WGS sequence"/>
</dbReference>
<keyword evidence="2" id="KW-1185">Reference proteome</keyword>
<protein>
    <submittedName>
        <fullName evidence="1">Uncharacterized protein</fullName>
    </submittedName>
</protein>
<accession>A0AAW0KUK0</accession>
<gene>
    <name evidence="1" type="ORF">CFP56_013981</name>
</gene>
<dbReference type="EMBL" id="PKMF04000221">
    <property type="protein sequence ID" value="KAK7842442.1"/>
    <property type="molecule type" value="Genomic_DNA"/>
</dbReference>
<organism evidence="1 2">
    <name type="scientific">Quercus suber</name>
    <name type="common">Cork oak</name>
    <dbReference type="NCBI Taxonomy" id="58331"/>
    <lineage>
        <taxon>Eukaryota</taxon>
        <taxon>Viridiplantae</taxon>
        <taxon>Streptophyta</taxon>
        <taxon>Embryophyta</taxon>
        <taxon>Tracheophyta</taxon>
        <taxon>Spermatophyta</taxon>
        <taxon>Magnoliopsida</taxon>
        <taxon>eudicotyledons</taxon>
        <taxon>Gunneridae</taxon>
        <taxon>Pentapetalae</taxon>
        <taxon>rosids</taxon>
        <taxon>fabids</taxon>
        <taxon>Fagales</taxon>
        <taxon>Fagaceae</taxon>
        <taxon>Quercus</taxon>
    </lineage>
</organism>
<comment type="caution">
    <text evidence="1">The sequence shown here is derived from an EMBL/GenBank/DDBJ whole genome shotgun (WGS) entry which is preliminary data.</text>
</comment>
<evidence type="ECO:0000313" key="1">
    <source>
        <dbReference type="EMBL" id="KAK7842442.1"/>
    </source>
</evidence>
<reference evidence="1 2" key="1">
    <citation type="journal article" date="2018" name="Sci. Data">
        <title>The draft genome sequence of cork oak.</title>
        <authorList>
            <person name="Ramos A.M."/>
            <person name="Usie A."/>
            <person name="Barbosa P."/>
            <person name="Barros P.M."/>
            <person name="Capote T."/>
            <person name="Chaves I."/>
            <person name="Simoes F."/>
            <person name="Abreu I."/>
            <person name="Carrasquinho I."/>
            <person name="Faro C."/>
            <person name="Guimaraes J.B."/>
            <person name="Mendonca D."/>
            <person name="Nobrega F."/>
            <person name="Rodrigues L."/>
            <person name="Saibo N.J.M."/>
            <person name="Varela M.C."/>
            <person name="Egas C."/>
            <person name="Matos J."/>
            <person name="Miguel C.M."/>
            <person name="Oliveira M.M."/>
            <person name="Ricardo C.P."/>
            <person name="Goncalves S."/>
        </authorList>
    </citation>
    <scope>NUCLEOTIDE SEQUENCE [LARGE SCALE GENOMIC DNA]</scope>
    <source>
        <strain evidence="2">cv. HL8</strain>
    </source>
</reference>
<proteinExistence type="predicted"/>